<gene>
    <name evidence="1" type="ORF">BDZ83DRAFT_598533</name>
</gene>
<dbReference type="Proteomes" id="UP001244207">
    <property type="component" value="Unassembled WGS sequence"/>
</dbReference>
<protein>
    <submittedName>
        <fullName evidence="1">Uncharacterized protein</fullName>
    </submittedName>
</protein>
<evidence type="ECO:0000313" key="2">
    <source>
        <dbReference type="Proteomes" id="UP001244207"/>
    </source>
</evidence>
<evidence type="ECO:0000313" key="1">
    <source>
        <dbReference type="EMBL" id="KAK1731245.1"/>
    </source>
</evidence>
<accession>A0AAD9D324</accession>
<comment type="caution">
    <text evidence="1">The sequence shown here is derived from an EMBL/GenBank/DDBJ whole genome shotgun (WGS) entry which is preliminary data.</text>
</comment>
<organism evidence="1 2">
    <name type="scientific">Glomerella acutata</name>
    <name type="common">Colletotrichum acutatum</name>
    <dbReference type="NCBI Taxonomy" id="27357"/>
    <lineage>
        <taxon>Eukaryota</taxon>
        <taxon>Fungi</taxon>
        <taxon>Dikarya</taxon>
        <taxon>Ascomycota</taxon>
        <taxon>Pezizomycotina</taxon>
        <taxon>Sordariomycetes</taxon>
        <taxon>Hypocreomycetidae</taxon>
        <taxon>Glomerellales</taxon>
        <taxon>Glomerellaceae</taxon>
        <taxon>Colletotrichum</taxon>
        <taxon>Colletotrichum acutatum species complex</taxon>
    </lineage>
</organism>
<dbReference type="GeneID" id="85390855"/>
<dbReference type="RefSeq" id="XP_060371300.1">
    <property type="nucleotide sequence ID" value="XM_060506956.1"/>
</dbReference>
<proteinExistence type="predicted"/>
<sequence>MRVSTSPHSFLPTSLLFLPLALRYYCDVLCIPTAYGLFLVARLVPQAGLGLQIRSTCTSIRTQSGTDDSDDFTLLEYWARVLFCEDG</sequence>
<name>A0AAD9D324_GLOAC</name>
<dbReference type="EMBL" id="JAHMHS010000003">
    <property type="protein sequence ID" value="KAK1731245.1"/>
    <property type="molecule type" value="Genomic_DNA"/>
</dbReference>
<keyword evidence="2" id="KW-1185">Reference proteome</keyword>
<dbReference type="AlphaFoldDB" id="A0AAD9D324"/>
<reference evidence="1" key="1">
    <citation type="submission" date="2021-12" db="EMBL/GenBank/DDBJ databases">
        <title>Comparative genomics, transcriptomics and evolutionary studies reveal genomic signatures of adaptation to plant cell wall in hemibiotrophic fungi.</title>
        <authorList>
            <consortium name="DOE Joint Genome Institute"/>
            <person name="Baroncelli R."/>
            <person name="Diaz J.F."/>
            <person name="Benocci T."/>
            <person name="Peng M."/>
            <person name="Battaglia E."/>
            <person name="Haridas S."/>
            <person name="Andreopoulos W."/>
            <person name="Labutti K."/>
            <person name="Pangilinan J."/>
            <person name="Floch G.L."/>
            <person name="Makela M.R."/>
            <person name="Henrissat B."/>
            <person name="Grigoriev I.V."/>
            <person name="Crouch J.A."/>
            <person name="De Vries R.P."/>
            <person name="Sukno S.A."/>
            <person name="Thon M.R."/>
        </authorList>
    </citation>
    <scope>NUCLEOTIDE SEQUENCE</scope>
    <source>
        <strain evidence="1">CBS 112980</strain>
    </source>
</reference>